<feature type="transmembrane region" description="Helical" evidence="2">
    <location>
        <begin position="798"/>
        <end position="815"/>
    </location>
</feature>
<organism evidence="3 4">
    <name type="scientific">Vitis vinifera</name>
    <name type="common">Grape</name>
    <dbReference type="NCBI Taxonomy" id="29760"/>
    <lineage>
        <taxon>Eukaryota</taxon>
        <taxon>Viridiplantae</taxon>
        <taxon>Streptophyta</taxon>
        <taxon>Embryophyta</taxon>
        <taxon>Tracheophyta</taxon>
        <taxon>Spermatophyta</taxon>
        <taxon>Magnoliopsida</taxon>
        <taxon>eudicotyledons</taxon>
        <taxon>Gunneridae</taxon>
        <taxon>Pentapetalae</taxon>
        <taxon>rosids</taxon>
        <taxon>Vitales</taxon>
        <taxon>Vitaceae</taxon>
        <taxon>Viteae</taxon>
        <taxon>Vitis</taxon>
    </lineage>
</organism>
<keyword evidence="2" id="KW-0812">Transmembrane</keyword>
<accession>A0A438JRA0</accession>
<dbReference type="EMBL" id="QGNW01000030">
    <property type="protein sequence ID" value="RVX11476.1"/>
    <property type="molecule type" value="Genomic_DNA"/>
</dbReference>
<reference evidence="3 4" key="1">
    <citation type="journal article" date="2018" name="PLoS Genet.">
        <title>Population sequencing reveals clonal diversity and ancestral inbreeding in the grapevine cultivar Chardonnay.</title>
        <authorList>
            <person name="Roach M.J."/>
            <person name="Johnson D.L."/>
            <person name="Bohlmann J."/>
            <person name="van Vuuren H.J."/>
            <person name="Jones S.J."/>
            <person name="Pretorius I.S."/>
            <person name="Schmidt S.A."/>
            <person name="Borneman A.R."/>
        </authorList>
    </citation>
    <scope>NUCLEOTIDE SEQUENCE [LARGE SCALE GENOMIC DNA]</scope>
    <source>
        <strain evidence="4">cv. Chardonnay</strain>
        <tissue evidence="3">Leaf</tissue>
    </source>
</reference>
<keyword evidence="2" id="KW-1133">Transmembrane helix</keyword>
<evidence type="ECO:0000256" key="2">
    <source>
        <dbReference type="SAM" id="Phobius"/>
    </source>
</evidence>
<name>A0A438JRA0_VITVI</name>
<dbReference type="PANTHER" id="PTHR21529:SF4">
    <property type="entry name" value="TPR AND ANKYRIN REPEAT-CONTAINING PROTEIN 1"/>
    <property type="match status" value="1"/>
</dbReference>
<evidence type="ECO:0000313" key="4">
    <source>
        <dbReference type="Proteomes" id="UP000288805"/>
    </source>
</evidence>
<comment type="caution">
    <text evidence="3">The sequence shown here is derived from an EMBL/GenBank/DDBJ whole genome shotgun (WGS) entry which is preliminary data.</text>
</comment>
<gene>
    <name evidence="3" type="ORF">CK203_015920</name>
</gene>
<keyword evidence="2" id="KW-0472">Membrane</keyword>
<dbReference type="AlphaFoldDB" id="A0A438JRA0"/>
<evidence type="ECO:0000256" key="1">
    <source>
        <dbReference type="SAM" id="MobiDB-lite"/>
    </source>
</evidence>
<protein>
    <submittedName>
        <fullName evidence="3">Uncharacterized protein</fullName>
    </submittedName>
</protein>
<evidence type="ECO:0000313" key="3">
    <source>
        <dbReference type="EMBL" id="RVX11476.1"/>
    </source>
</evidence>
<proteinExistence type="predicted"/>
<dbReference type="PANTHER" id="PTHR21529">
    <property type="entry name" value="MAMMARY TURMOR VIRUS RECEPTOR HOMOLOG 1, 2 MTVR1, 2"/>
    <property type="match status" value="1"/>
</dbReference>
<dbReference type="InterPro" id="IPR039904">
    <property type="entry name" value="TRANK1"/>
</dbReference>
<feature type="region of interest" description="Disordered" evidence="1">
    <location>
        <begin position="666"/>
        <end position="688"/>
    </location>
</feature>
<feature type="compositionally biased region" description="Polar residues" evidence="1">
    <location>
        <begin position="673"/>
        <end position="683"/>
    </location>
</feature>
<dbReference type="Proteomes" id="UP000288805">
    <property type="component" value="Unassembled WGS sequence"/>
</dbReference>
<sequence>MEKCGEPMLDKAGECFSLARCYKSAAEAYAKGNYFSECLAVCIKGRLFYMGLQVIQQWKQNSKGAIKESGEIHRIEQNLLEGCARHCHELKDLTGMMKYVRAFHSFESIRTFLRDLCCLDELLLIEKEKENFVEAANIAKCIGDISLEVEMLVEAGCLGDSSKAILQYVLVNSLWQPGSEGWPLKQFIRKKELVNKAKVNAERVSKQFYGFICTEVDILSHEQSTLFELNEYFRSSQNNGSVRGEILSARKIIDAHLHLISILEDRGKSDLYTYLTTHSEERISSNQFSIETLVHFWNFWKDEIGNILEYLGGAIKKYVDYKEFCLNYLGVLKQPNKRTPLYLVLYPEADWVRKTDDRFLHRNGKLVFIDASQFVSAARSYWCAELLSGHCTAGILMPRHSKCFLKNQPKRSELSSKSSAAAQEELSLILKLREALEDTYNANWRKGIDFVSPVCFLYLVEHLLFLVSYCQGYVFTTKALVVEWLIFQQWNTTPSASSLTDVGASEKTEILGDTYSFMVSIVHELLCDEGGTVEWLEKSNTDLKDYPVLVLRLVVIMCLICVNSGKHFDLLFDLLGRNCIISHLPKPFYDAFLGRQKRSFVEVLAEALKQIESVLVIVSWGNNHFHFSPDAILLDDVVNQNKEGILRVLFPKNVSSRGQQSLVYSDCGKASEPDSSNSSTADQNMKARNEAEGKDLQENYERFCEIFNALKPLENAKDAGMEKCNLNNPRVQVLVEKSINLIVAVMTQYFQMIPCDSEDEKMAGEPNRVHCEDGNLLWHANRMVDGFKQLSYLLNRSPVFSMATIFGLIICFLVFSGENLEKNMSNFELLLKQLQPGKARVEPFMRQICLKNAAAAGSRTTEDKNG</sequence>